<evidence type="ECO:0000313" key="1">
    <source>
        <dbReference type="EMBL" id="MFC4096843.1"/>
    </source>
</evidence>
<organism evidence="1 2">
    <name type="scientific">Euzebyella saccharophila</name>
    <dbReference type="NCBI Taxonomy" id="679664"/>
    <lineage>
        <taxon>Bacteria</taxon>
        <taxon>Pseudomonadati</taxon>
        <taxon>Bacteroidota</taxon>
        <taxon>Flavobacteriia</taxon>
        <taxon>Flavobacteriales</taxon>
        <taxon>Flavobacteriaceae</taxon>
        <taxon>Euzebyella</taxon>
    </lineage>
</organism>
<proteinExistence type="predicted"/>
<dbReference type="RefSeq" id="WP_225621150.1">
    <property type="nucleotide sequence ID" value="NZ_JACYFJ010000002.1"/>
</dbReference>
<dbReference type="Gene3D" id="3.40.630.30">
    <property type="match status" value="1"/>
</dbReference>
<comment type="caution">
    <text evidence="1">The sequence shown here is derived from an EMBL/GenBank/DDBJ whole genome shotgun (WGS) entry which is preliminary data.</text>
</comment>
<protein>
    <submittedName>
        <fullName evidence="1">GNAT family N-acetyltransferase</fullName>
    </submittedName>
</protein>
<keyword evidence="2" id="KW-1185">Reference proteome</keyword>
<dbReference type="SUPFAM" id="SSF55729">
    <property type="entry name" value="Acyl-CoA N-acyltransferases (Nat)"/>
    <property type="match status" value="1"/>
</dbReference>
<evidence type="ECO:0000313" key="2">
    <source>
        <dbReference type="Proteomes" id="UP001595814"/>
    </source>
</evidence>
<sequence length="49" mass="5761">MVEWILKYAKKQGCEASELNCYIENEGGNKFWSNLGYKPIGYHYQKKLS</sequence>
<dbReference type="Proteomes" id="UP001595814">
    <property type="component" value="Unassembled WGS sequence"/>
</dbReference>
<dbReference type="EMBL" id="JBHSAW010000010">
    <property type="protein sequence ID" value="MFC4096843.1"/>
    <property type="molecule type" value="Genomic_DNA"/>
</dbReference>
<gene>
    <name evidence="1" type="ORF">ACFOUT_13220</name>
</gene>
<reference evidence="2" key="1">
    <citation type="journal article" date="2019" name="Int. J. Syst. Evol. Microbiol.">
        <title>The Global Catalogue of Microorganisms (GCM) 10K type strain sequencing project: providing services to taxonomists for standard genome sequencing and annotation.</title>
        <authorList>
            <consortium name="The Broad Institute Genomics Platform"/>
            <consortium name="The Broad Institute Genome Sequencing Center for Infectious Disease"/>
            <person name="Wu L."/>
            <person name="Ma J."/>
        </authorList>
    </citation>
    <scope>NUCLEOTIDE SEQUENCE [LARGE SCALE GENOMIC DNA]</scope>
    <source>
        <strain evidence="2">CECT 7477</strain>
    </source>
</reference>
<accession>A0ABV8JSD5</accession>
<name>A0ABV8JSD5_9FLAO</name>
<dbReference type="InterPro" id="IPR016181">
    <property type="entry name" value="Acyl_CoA_acyltransferase"/>
</dbReference>